<dbReference type="SMART" id="SM00717">
    <property type="entry name" value="SANT"/>
    <property type="match status" value="3"/>
</dbReference>
<feature type="domain" description="HTH myb-type" evidence="5">
    <location>
        <begin position="843"/>
        <end position="892"/>
    </location>
</feature>
<feature type="domain" description="HTH myb-type" evidence="5">
    <location>
        <begin position="603"/>
        <end position="660"/>
    </location>
</feature>
<feature type="coiled-coil region" evidence="1">
    <location>
        <begin position="763"/>
        <end position="797"/>
    </location>
</feature>
<feature type="region of interest" description="Disordered" evidence="2">
    <location>
        <begin position="584"/>
        <end position="612"/>
    </location>
</feature>
<dbReference type="VEuPathDB" id="TrichDB:TVAGG3_1057230"/>
<dbReference type="PANTHER" id="PTHR45614:SF253">
    <property type="entry name" value="CHROMOSOME UNDETERMINED SCAFFOLD_38, WHOLE GENOME SHOTGUN SEQUENCE"/>
    <property type="match status" value="1"/>
</dbReference>
<evidence type="ECO:0000259" key="4">
    <source>
        <dbReference type="PROSITE" id="PS50090"/>
    </source>
</evidence>
<dbReference type="InterPro" id="IPR050560">
    <property type="entry name" value="MYB_TF"/>
</dbReference>
<dbReference type="EMBL" id="DS113879">
    <property type="protein sequence ID" value="EAX94036.1"/>
    <property type="molecule type" value="Genomic_DNA"/>
</dbReference>
<dbReference type="GO" id="GO:0006355">
    <property type="term" value="P:regulation of DNA-templated transcription"/>
    <property type="evidence" value="ECO:0000318"/>
    <property type="project" value="GO_Central"/>
</dbReference>
<dbReference type="PROSITE" id="PS51294">
    <property type="entry name" value="HTH_MYB"/>
    <property type="match status" value="2"/>
</dbReference>
<evidence type="ECO:0000256" key="2">
    <source>
        <dbReference type="SAM" id="MobiDB-lite"/>
    </source>
</evidence>
<dbReference type="RefSeq" id="XP_001306966.1">
    <property type="nucleotide sequence ID" value="XM_001306965.1"/>
</dbReference>
<dbReference type="PROSITE" id="PS50030">
    <property type="entry name" value="UBA"/>
    <property type="match status" value="1"/>
</dbReference>
<dbReference type="GO" id="GO:0000981">
    <property type="term" value="F:DNA-binding transcription factor activity, RNA polymerase II-specific"/>
    <property type="evidence" value="ECO:0000318"/>
    <property type="project" value="GO_Central"/>
</dbReference>
<feature type="compositionally biased region" description="Basic and acidic residues" evidence="2">
    <location>
        <begin position="359"/>
        <end position="369"/>
    </location>
</feature>
<feature type="region of interest" description="Disordered" evidence="2">
    <location>
        <begin position="1305"/>
        <end position="1337"/>
    </location>
</feature>
<feature type="domain" description="UBA" evidence="3">
    <location>
        <begin position="90"/>
        <end position="129"/>
    </location>
</feature>
<proteinExistence type="predicted"/>
<feature type="domain" description="Myb-like" evidence="4">
    <location>
        <begin position="603"/>
        <end position="656"/>
    </location>
</feature>
<dbReference type="InterPro" id="IPR001005">
    <property type="entry name" value="SANT/Myb"/>
</dbReference>
<protein>
    <submittedName>
        <fullName evidence="6">Myb-like DNA-binding domain containing protein</fullName>
    </submittedName>
</protein>
<dbReference type="Pfam" id="PF00249">
    <property type="entry name" value="Myb_DNA-binding"/>
    <property type="match status" value="1"/>
</dbReference>
<dbReference type="GO" id="GO:0005634">
    <property type="term" value="C:nucleus"/>
    <property type="evidence" value="ECO:0000318"/>
    <property type="project" value="GO_Central"/>
</dbReference>
<dbReference type="Gene3D" id="1.10.10.60">
    <property type="entry name" value="Homeodomain-like"/>
    <property type="match status" value="3"/>
</dbReference>
<feature type="compositionally biased region" description="Basic and acidic residues" evidence="2">
    <location>
        <begin position="584"/>
        <end position="604"/>
    </location>
</feature>
<dbReference type="GO" id="GO:0000978">
    <property type="term" value="F:RNA polymerase II cis-regulatory region sequence-specific DNA binding"/>
    <property type="evidence" value="ECO:0000318"/>
    <property type="project" value="GO_Central"/>
</dbReference>
<dbReference type="PROSITE" id="PS50090">
    <property type="entry name" value="MYB_LIKE"/>
    <property type="match status" value="2"/>
</dbReference>
<keyword evidence="6" id="KW-0238">DNA-binding</keyword>
<dbReference type="SUPFAM" id="SSF46934">
    <property type="entry name" value="UBA-like"/>
    <property type="match status" value="1"/>
</dbReference>
<dbReference type="InterPro" id="IPR009057">
    <property type="entry name" value="Homeodomain-like_sf"/>
</dbReference>
<feature type="region of interest" description="Disordered" evidence="2">
    <location>
        <begin position="282"/>
        <end position="380"/>
    </location>
</feature>
<dbReference type="InParanoid" id="A2FM34"/>
<accession>A2FM34</accession>
<dbReference type="Proteomes" id="UP000001542">
    <property type="component" value="Unassembled WGS sequence"/>
</dbReference>
<dbReference type="SMART" id="SM00165">
    <property type="entry name" value="UBA"/>
    <property type="match status" value="2"/>
</dbReference>
<dbReference type="VEuPathDB" id="TrichDB:TVAG_156970"/>
<dbReference type="InterPro" id="IPR017930">
    <property type="entry name" value="Myb_dom"/>
</dbReference>
<dbReference type="KEGG" id="tva:4751762"/>
<organism evidence="6 7">
    <name type="scientific">Trichomonas vaginalis (strain ATCC PRA-98 / G3)</name>
    <dbReference type="NCBI Taxonomy" id="412133"/>
    <lineage>
        <taxon>Eukaryota</taxon>
        <taxon>Metamonada</taxon>
        <taxon>Parabasalia</taxon>
        <taxon>Trichomonadida</taxon>
        <taxon>Trichomonadidae</taxon>
        <taxon>Trichomonas</taxon>
    </lineage>
</organism>
<keyword evidence="1" id="KW-0175">Coiled coil</keyword>
<dbReference type="Pfam" id="PF13921">
    <property type="entry name" value="Myb_DNA-bind_6"/>
    <property type="match status" value="2"/>
</dbReference>
<sequence length="1337" mass="155281">MKVEIGALINSVIELSVNRWTTAFSVKKLISDSYHLPFLSLQLFSFENEVSDNEIIRPSKITAQNQFTCKINTTVYEDSDEIDCGKETLEFKEKVEKLIGLGFTSFIAKKALNAANGDYENAITLLDVKLLKPKFQQVILRDDFNNNCENTQNIASTGSSYHTTENSMSQNSESEKSKIIYVAGQQVDTGISKIVYIDVTKHPKPTIPKVTDTTPWTEEEDQKLIDLYSNLIQNKDKFVFICKHLEPHSKEGCISRYEELKKQYKNKEINYLNVPTRMIQLWNHDPPGSKKKKKTQKKQTTIAEINKKENIKESDQQETKTEETVVINGEEQILNQQKEQSKEVHEPENLQIQLNNDEQTDKDNLKPNEEENLNNEQNQKETEIAKKMENTSIKVIENLKTETPIETKPKPTGVRPLPDYVIDIFPVIRKFYELNYDCQFLEHFFPDFAAGYLVFLMSHIKMNININRGTNTWSLRDMRKLLELSFGGLTDPEVQKLMLNHTTRQIHDKKMRLLKDIKGTRHLMVFAQVHEGFKVPEDATYDQNGIPSYLDGLITSFNSNKKNRDLLQSSISLPDLDILKTTEMVLRERKPPKQAKDDESDSSKSKTPVPWTEKEDQAIIDGYAEFKDYRDKWVRMVNKLPGRTTNQISSRFRTISDEIKKGLKTNINIPKEIEEIFIRSSFNSLPLPSISVNFPQLVYCYFGNNCDINKTWKDFSQFMKGYLFFVLLTASQSIRRINNNWEKKEERVLFEMYYDGFSILEISKQLNKSIEQIQEKIAQSEERVKMSQELLKKVSDDLVKSGINIATAVDADGLPVYFKETFRYYIAPIYGHTDTTNETDPEWTKEEEQILINKYSEFLGNKNVWKLIAEVIPRHQPNQIMRYFKSLLDRIKQDKCPDLTVTQQVRDLVEAEKKLQKNISEEDKKKKIVVAVKSSQPTQKIPIWKRKRDEEGFNQEMIDNKELQKLKPLPDKQVDILHLIKDFYEKEGDDIELQKLYPDFSVGYLVYLLDWTLRQLSKRFKSQSWNDKETRFVLEKHFDGITRSRIGEVMTSKNKFQIGSKSYNVMENLNNTNFLKEFAAEFQKCPGIESSKYNDDGIPSYLPPMIQNYLNKTVQKPKLSLQMEKPIVLPPVALPPPILDRQQFILPNIDAIRPSRSASFPSINEDDPSLPIDFSSRVSFIMNMGYPEKMTTSALKLNDCDIEKTLQNLNQIVKVEDLVIDQCHPKVDEPKILGVIDSDGELRDLKDVKPPPVVYKIREIINPPPSKPKPLFVLKNTNIASLLPLLTKQRQEQLRLQRIRQMEKPNEEVEENLVEKARKKEEELQKQKKDIVESNLR</sequence>
<evidence type="ECO:0000259" key="5">
    <source>
        <dbReference type="PROSITE" id="PS51294"/>
    </source>
</evidence>
<evidence type="ECO:0000256" key="1">
    <source>
        <dbReference type="SAM" id="Coils"/>
    </source>
</evidence>
<evidence type="ECO:0000313" key="7">
    <source>
        <dbReference type="Proteomes" id="UP000001542"/>
    </source>
</evidence>
<reference evidence="6" key="2">
    <citation type="journal article" date="2007" name="Science">
        <title>Draft genome sequence of the sexually transmitted pathogen Trichomonas vaginalis.</title>
        <authorList>
            <person name="Carlton J.M."/>
            <person name="Hirt R.P."/>
            <person name="Silva J.C."/>
            <person name="Delcher A.L."/>
            <person name="Schatz M."/>
            <person name="Zhao Q."/>
            <person name="Wortman J.R."/>
            <person name="Bidwell S.L."/>
            <person name="Alsmark U.C.M."/>
            <person name="Besteiro S."/>
            <person name="Sicheritz-Ponten T."/>
            <person name="Noel C.J."/>
            <person name="Dacks J.B."/>
            <person name="Foster P.G."/>
            <person name="Simillion C."/>
            <person name="Van de Peer Y."/>
            <person name="Miranda-Saavedra D."/>
            <person name="Barton G.J."/>
            <person name="Westrop G.D."/>
            <person name="Mueller S."/>
            <person name="Dessi D."/>
            <person name="Fiori P.L."/>
            <person name="Ren Q."/>
            <person name="Paulsen I."/>
            <person name="Zhang H."/>
            <person name="Bastida-Corcuera F.D."/>
            <person name="Simoes-Barbosa A."/>
            <person name="Brown M.T."/>
            <person name="Hayes R.D."/>
            <person name="Mukherjee M."/>
            <person name="Okumura C.Y."/>
            <person name="Schneider R."/>
            <person name="Smith A.J."/>
            <person name="Vanacova S."/>
            <person name="Villalvazo M."/>
            <person name="Haas B.J."/>
            <person name="Pertea M."/>
            <person name="Feldblyum T.V."/>
            <person name="Utterback T.R."/>
            <person name="Shu C.L."/>
            <person name="Osoegawa K."/>
            <person name="de Jong P.J."/>
            <person name="Hrdy I."/>
            <person name="Horvathova L."/>
            <person name="Zubacova Z."/>
            <person name="Dolezal P."/>
            <person name="Malik S.B."/>
            <person name="Logsdon J.M. Jr."/>
            <person name="Henze K."/>
            <person name="Gupta A."/>
            <person name="Wang C.C."/>
            <person name="Dunne R.L."/>
            <person name="Upcroft J.A."/>
            <person name="Upcroft P."/>
            <person name="White O."/>
            <person name="Salzberg S.L."/>
            <person name="Tang P."/>
            <person name="Chiu C.-H."/>
            <person name="Lee Y.-S."/>
            <person name="Embley T.M."/>
            <person name="Coombs G.H."/>
            <person name="Mottram J.C."/>
            <person name="Tachezy J."/>
            <person name="Fraser-Liggett C.M."/>
            <person name="Johnson P.J."/>
        </authorList>
    </citation>
    <scope>NUCLEOTIDE SEQUENCE [LARGE SCALE GENOMIC DNA]</scope>
    <source>
        <strain evidence="6">G3</strain>
    </source>
</reference>
<dbReference type="PANTHER" id="PTHR45614">
    <property type="entry name" value="MYB PROTEIN-RELATED"/>
    <property type="match status" value="1"/>
</dbReference>
<feature type="compositionally biased region" description="Basic and acidic residues" evidence="2">
    <location>
        <begin position="305"/>
        <end position="323"/>
    </location>
</feature>
<feature type="domain" description="Myb-like" evidence="4">
    <location>
        <begin position="835"/>
        <end position="888"/>
    </location>
</feature>
<evidence type="ECO:0000313" key="6">
    <source>
        <dbReference type="EMBL" id="EAX94036.1"/>
    </source>
</evidence>
<dbReference type="CDD" id="cd00167">
    <property type="entry name" value="SANT"/>
    <property type="match status" value="3"/>
</dbReference>
<dbReference type="InterPro" id="IPR015940">
    <property type="entry name" value="UBA"/>
</dbReference>
<dbReference type="InterPro" id="IPR009060">
    <property type="entry name" value="UBA-like_sf"/>
</dbReference>
<dbReference type="CDD" id="cd14270">
    <property type="entry name" value="UBA"/>
    <property type="match status" value="1"/>
</dbReference>
<dbReference type="Gene3D" id="1.10.8.10">
    <property type="entry name" value="DNA helicase RuvA subunit, C-terminal domain"/>
    <property type="match status" value="1"/>
</dbReference>
<gene>
    <name evidence="6" type="ORF">TVAG_156970</name>
</gene>
<feature type="compositionally biased region" description="Basic and acidic residues" evidence="2">
    <location>
        <begin position="339"/>
        <end position="348"/>
    </location>
</feature>
<reference evidence="6" key="1">
    <citation type="submission" date="2006-10" db="EMBL/GenBank/DDBJ databases">
        <authorList>
            <person name="Amadeo P."/>
            <person name="Zhao Q."/>
            <person name="Wortman J."/>
            <person name="Fraser-Liggett C."/>
            <person name="Carlton J."/>
        </authorList>
    </citation>
    <scope>NUCLEOTIDE SEQUENCE</scope>
    <source>
        <strain evidence="6">G3</strain>
    </source>
</reference>
<evidence type="ECO:0000259" key="3">
    <source>
        <dbReference type="PROSITE" id="PS50030"/>
    </source>
</evidence>
<name>A2FM34_TRIV3</name>
<keyword evidence="7" id="KW-1185">Reference proteome</keyword>
<dbReference type="SUPFAM" id="SSF46689">
    <property type="entry name" value="Homeodomain-like"/>
    <property type="match status" value="2"/>
</dbReference>